<feature type="domain" description="Putative carbohydrate metabolism" evidence="1">
    <location>
        <begin position="129"/>
        <end position="358"/>
    </location>
</feature>
<dbReference type="InterPro" id="IPR025112">
    <property type="entry name" value="PCMD"/>
</dbReference>
<evidence type="ECO:0000259" key="1">
    <source>
        <dbReference type="Pfam" id="PF13201"/>
    </source>
</evidence>
<evidence type="ECO:0000313" key="2">
    <source>
        <dbReference type="EMBL" id="MDM1551522.1"/>
    </source>
</evidence>
<gene>
    <name evidence="2" type="ORF">HX095_09870</name>
</gene>
<comment type="caution">
    <text evidence="2">The sequence shown here is derived from an EMBL/GenBank/DDBJ whole genome shotgun (WGS) entry which is preliminary data.</text>
</comment>
<sequence>MRKKSTILTFFLLPIFLISCIQEEELDTDADILEAYIPPQYLKTDPIITNNSIEFRVKSNIDLKNQAPIFILSPNATIDPVNGTLRDYSTTQTAVVTAQDKRWKKVYTISFNIDELSTSYAFNQAELTDKDRYYRFYSIGSNGDKIYDWASGNSGYVTVAGDKTPDEYPTTVDKGRNGGYAAKMQTVYTSSFAAATGNPIAAGNLFLGSFKTNLFNTLKSTKFGLPYAGELPKSVRAYYKYKAGKEVRDQDFKVIPGAVDSFDIYAIIFESQAKENYLYGDHDFKDPRNVAIARVPKTDRLETSNWREINFPFKLVEGKKFDPTKEYVLAIVMSSSIDGAYFTGAIGSTLIVDEVELIYN</sequence>
<evidence type="ECO:0000313" key="3">
    <source>
        <dbReference type="Proteomes" id="UP001173578"/>
    </source>
</evidence>
<dbReference type="AlphaFoldDB" id="A0AAW7DKT2"/>
<dbReference type="Gene3D" id="2.60.120.890">
    <property type="entry name" value="BT2081, beta-jelly-roll domain"/>
    <property type="match status" value="1"/>
</dbReference>
<dbReference type="InterPro" id="IPR038653">
    <property type="entry name" value="Put_CMD_sf"/>
</dbReference>
<organism evidence="2 3">
    <name type="scientific">Empedobacter falsenii</name>
    <dbReference type="NCBI Taxonomy" id="343874"/>
    <lineage>
        <taxon>Bacteria</taxon>
        <taxon>Pseudomonadati</taxon>
        <taxon>Bacteroidota</taxon>
        <taxon>Flavobacteriia</taxon>
        <taxon>Flavobacteriales</taxon>
        <taxon>Weeksellaceae</taxon>
        <taxon>Empedobacter</taxon>
    </lineage>
</organism>
<dbReference type="Proteomes" id="UP001173578">
    <property type="component" value="Unassembled WGS sequence"/>
</dbReference>
<reference evidence="2" key="2">
    <citation type="journal article" date="2022" name="Sci. Total Environ.">
        <title>Prevalence, transmission, and molecular epidemiology of tet(X)-positive bacteria among humans, animals, and environmental niches in China: An epidemiological, and genomic-based study.</title>
        <authorList>
            <person name="Dong N."/>
            <person name="Zeng Y."/>
            <person name="Cai C."/>
            <person name="Sun C."/>
            <person name="Lu J."/>
            <person name="Liu C."/>
            <person name="Zhou H."/>
            <person name="Sun Q."/>
            <person name="Shu L."/>
            <person name="Wang H."/>
            <person name="Wang Y."/>
            <person name="Wang S."/>
            <person name="Wu C."/>
            <person name="Chan E.W."/>
            <person name="Chen G."/>
            <person name="Shen Z."/>
            <person name="Chen S."/>
            <person name="Zhang R."/>
        </authorList>
    </citation>
    <scope>NUCLEOTIDE SEQUENCE</scope>
    <source>
        <strain evidence="2">210</strain>
    </source>
</reference>
<proteinExistence type="predicted"/>
<dbReference type="RefSeq" id="WP_286486070.1">
    <property type="nucleotide sequence ID" value="NZ_JACALR010000004.1"/>
</dbReference>
<accession>A0AAW7DKT2</accession>
<dbReference type="PROSITE" id="PS51257">
    <property type="entry name" value="PROKAR_LIPOPROTEIN"/>
    <property type="match status" value="1"/>
</dbReference>
<dbReference type="EMBL" id="JACALR010000004">
    <property type="protein sequence ID" value="MDM1551522.1"/>
    <property type="molecule type" value="Genomic_DNA"/>
</dbReference>
<protein>
    <submittedName>
        <fullName evidence="2">PCMD domain-containing protein</fullName>
    </submittedName>
</protein>
<dbReference type="Pfam" id="PF13201">
    <property type="entry name" value="PCMD"/>
    <property type="match status" value="1"/>
</dbReference>
<reference evidence="2" key="1">
    <citation type="submission" date="2020-06" db="EMBL/GenBank/DDBJ databases">
        <authorList>
            <person name="Dong N."/>
        </authorList>
    </citation>
    <scope>NUCLEOTIDE SEQUENCE</scope>
    <source>
        <strain evidence="2">210</strain>
    </source>
</reference>
<dbReference type="Gene3D" id="2.60.40.2340">
    <property type="match status" value="1"/>
</dbReference>
<name>A0AAW7DKT2_9FLAO</name>